<reference evidence="2 3" key="1">
    <citation type="submission" date="2020-02" db="EMBL/GenBank/DDBJ databases">
        <title>Draft genome sequence of Haematococcus lacustris strain NIES-144.</title>
        <authorList>
            <person name="Morimoto D."/>
            <person name="Nakagawa S."/>
            <person name="Yoshida T."/>
            <person name="Sawayama S."/>
        </authorList>
    </citation>
    <scope>NUCLEOTIDE SEQUENCE [LARGE SCALE GENOMIC DNA]</scope>
    <source>
        <strain evidence="2 3">NIES-144</strain>
    </source>
</reference>
<feature type="region of interest" description="Disordered" evidence="1">
    <location>
        <begin position="70"/>
        <end position="112"/>
    </location>
</feature>
<comment type="caution">
    <text evidence="2">The sequence shown here is derived from an EMBL/GenBank/DDBJ whole genome shotgun (WGS) entry which is preliminary data.</text>
</comment>
<keyword evidence="3" id="KW-1185">Reference proteome</keyword>
<accession>A0A699YDD7</accession>
<dbReference type="Proteomes" id="UP000485058">
    <property type="component" value="Unassembled WGS sequence"/>
</dbReference>
<proteinExistence type="predicted"/>
<dbReference type="EMBL" id="BLLF01000093">
    <property type="protein sequence ID" value="GFH07421.1"/>
    <property type="molecule type" value="Genomic_DNA"/>
</dbReference>
<evidence type="ECO:0000313" key="3">
    <source>
        <dbReference type="Proteomes" id="UP000485058"/>
    </source>
</evidence>
<sequence length="112" mass="12150">MEAEWKGRFDGVSGQSLVQAGRTLTEGGTPTKGQRALRPKPALALAWASSYIDTFELNFVAEPHDTAHGDNRGANMLIDNEDAPAAPHPMCNNGRAGPMPTLESRHRLWSKP</sequence>
<protein>
    <submittedName>
        <fullName evidence="2">Uncharacterized protein</fullName>
    </submittedName>
</protein>
<evidence type="ECO:0000256" key="1">
    <source>
        <dbReference type="SAM" id="MobiDB-lite"/>
    </source>
</evidence>
<evidence type="ECO:0000313" key="2">
    <source>
        <dbReference type="EMBL" id="GFH07421.1"/>
    </source>
</evidence>
<feature type="region of interest" description="Disordered" evidence="1">
    <location>
        <begin position="1"/>
        <end position="38"/>
    </location>
</feature>
<dbReference type="AlphaFoldDB" id="A0A699YDD7"/>
<organism evidence="2 3">
    <name type="scientific">Haematococcus lacustris</name>
    <name type="common">Green alga</name>
    <name type="synonym">Haematococcus pluvialis</name>
    <dbReference type="NCBI Taxonomy" id="44745"/>
    <lineage>
        <taxon>Eukaryota</taxon>
        <taxon>Viridiplantae</taxon>
        <taxon>Chlorophyta</taxon>
        <taxon>core chlorophytes</taxon>
        <taxon>Chlorophyceae</taxon>
        <taxon>CS clade</taxon>
        <taxon>Chlamydomonadales</taxon>
        <taxon>Haematococcaceae</taxon>
        <taxon>Haematococcus</taxon>
    </lineage>
</organism>
<gene>
    <name evidence="2" type="ORF">HaLaN_02216</name>
</gene>
<name>A0A699YDD7_HAELA</name>